<dbReference type="RefSeq" id="WP_078116565.1">
    <property type="nucleotide sequence ID" value="NZ_CP144906.1"/>
</dbReference>
<dbReference type="PROSITE" id="PS51625">
    <property type="entry name" value="SAM_MT_TRMB"/>
    <property type="match status" value="1"/>
</dbReference>
<feature type="binding site" evidence="7">
    <location>
        <position position="43"/>
    </location>
    <ligand>
        <name>S-adenosyl-L-methionine</name>
        <dbReference type="ChEBI" id="CHEBI:59789"/>
    </ligand>
</feature>
<gene>
    <name evidence="7" type="primary">trmB</name>
    <name evidence="8" type="ORF">CBEIBR21_18200</name>
</gene>
<dbReference type="InterPro" id="IPR003358">
    <property type="entry name" value="tRNA_(Gua-N-7)_MeTrfase_Trmb"/>
</dbReference>
<feature type="binding site" evidence="7">
    <location>
        <position position="128"/>
    </location>
    <ligand>
        <name>substrate</name>
    </ligand>
</feature>
<keyword evidence="6 7" id="KW-0819">tRNA processing</keyword>
<evidence type="ECO:0000256" key="5">
    <source>
        <dbReference type="ARBA" id="ARBA00022691"/>
    </source>
</evidence>
<name>A0A1S9N3U6_CLOBE</name>
<dbReference type="HAMAP" id="MF_01057">
    <property type="entry name" value="tRNA_methyltr_TrmB"/>
    <property type="match status" value="1"/>
</dbReference>
<dbReference type="PANTHER" id="PTHR23417:SF14">
    <property type="entry name" value="PENTACOTRIPEPTIDE-REPEAT REGION OF PRORP DOMAIN-CONTAINING PROTEIN"/>
    <property type="match status" value="1"/>
</dbReference>
<comment type="similarity">
    <text evidence="7">Belongs to the class I-like SAM-binding methyltransferase superfamily. TrmB family.</text>
</comment>
<dbReference type="PANTHER" id="PTHR23417">
    <property type="entry name" value="3-DEOXY-D-MANNO-OCTULOSONIC-ACID TRANSFERASE/TRNA GUANINE-N 7 - -METHYLTRANSFERASE"/>
    <property type="match status" value="1"/>
</dbReference>
<evidence type="ECO:0000256" key="4">
    <source>
        <dbReference type="ARBA" id="ARBA00022679"/>
    </source>
</evidence>
<dbReference type="Gene3D" id="3.40.50.150">
    <property type="entry name" value="Vaccinia Virus protein VP39"/>
    <property type="match status" value="1"/>
</dbReference>
<proteinExistence type="inferred from homology"/>
<comment type="caution">
    <text evidence="8">The sequence shown here is derived from an EMBL/GenBank/DDBJ whole genome shotgun (WGS) entry which is preliminary data.</text>
</comment>
<evidence type="ECO:0000256" key="1">
    <source>
        <dbReference type="ARBA" id="ARBA00000142"/>
    </source>
</evidence>
<evidence type="ECO:0000256" key="3">
    <source>
        <dbReference type="ARBA" id="ARBA00022603"/>
    </source>
</evidence>
<dbReference type="CDD" id="cd02440">
    <property type="entry name" value="AdoMet_MTases"/>
    <property type="match status" value="1"/>
</dbReference>
<sequence length="219" mass="25970">MRMRKKPWARPELEGCDFFVINPKEYKGKWKEFFGNDKPIYLELGCGKGTFMAVHASENPDINYIAIDIKDEVLGLAKRNIEKAYEEKNRETDNVKLMAQEIGLISEILSKEDVVSRIYINFCNPWPKEKHKKRRLTHMRQLEQYKTFLKSQGEIYFKTDDDELFEESLEYFNEAGFRIKYITYDLHNSDVQGNVQTEHEKMFSEQGIKIKFLIAMKDN</sequence>
<dbReference type="GO" id="GO:0008176">
    <property type="term" value="F:tRNA (guanine(46)-N7)-methyltransferase activity"/>
    <property type="evidence" value="ECO:0007669"/>
    <property type="project" value="UniProtKB-UniRule"/>
</dbReference>
<reference evidence="8 9" key="1">
    <citation type="submission" date="2017-02" db="EMBL/GenBank/DDBJ databases">
        <title>Genome sequence of Clostridium beijerinckii Br21.</title>
        <authorList>
            <person name="Fonseca B.C."/>
            <person name="Guazzaroni M.E."/>
            <person name="Riano-Pachon D.M."/>
            <person name="Reginatto V."/>
        </authorList>
    </citation>
    <scope>NUCLEOTIDE SEQUENCE [LARGE SCALE GENOMIC DNA]</scope>
    <source>
        <strain evidence="8 9">Br21</strain>
    </source>
</reference>
<keyword evidence="4 7" id="KW-0808">Transferase</keyword>
<feature type="binding site" evidence="7">
    <location>
        <position position="68"/>
    </location>
    <ligand>
        <name>S-adenosyl-L-methionine</name>
        <dbReference type="ChEBI" id="CHEBI:59789"/>
    </ligand>
</feature>
<dbReference type="GO" id="GO:0043527">
    <property type="term" value="C:tRNA methyltransferase complex"/>
    <property type="evidence" value="ECO:0007669"/>
    <property type="project" value="TreeGrafter"/>
</dbReference>
<comment type="pathway">
    <text evidence="7">tRNA modification; N(7)-methylguanine-tRNA biosynthesis.</text>
</comment>
<evidence type="ECO:0000256" key="6">
    <source>
        <dbReference type="ARBA" id="ARBA00022694"/>
    </source>
</evidence>
<dbReference type="EMBL" id="MWMH01000006">
    <property type="protein sequence ID" value="OOP72180.1"/>
    <property type="molecule type" value="Genomic_DNA"/>
</dbReference>
<dbReference type="NCBIfam" id="NF001080">
    <property type="entry name" value="PRK00121.2-2"/>
    <property type="match status" value="1"/>
</dbReference>
<evidence type="ECO:0000256" key="2">
    <source>
        <dbReference type="ARBA" id="ARBA00003015"/>
    </source>
</evidence>
<dbReference type="Proteomes" id="UP000190959">
    <property type="component" value="Unassembled WGS sequence"/>
</dbReference>
<feature type="binding site" evidence="7">
    <location>
        <position position="101"/>
    </location>
    <ligand>
        <name>S-adenosyl-L-methionine</name>
        <dbReference type="ChEBI" id="CHEBI:59789"/>
    </ligand>
</feature>
<organism evidence="8 9">
    <name type="scientific">Clostridium beijerinckii</name>
    <name type="common">Clostridium MP</name>
    <dbReference type="NCBI Taxonomy" id="1520"/>
    <lineage>
        <taxon>Bacteria</taxon>
        <taxon>Bacillati</taxon>
        <taxon>Bacillota</taxon>
        <taxon>Clostridia</taxon>
        <taxon>Eubacteriales</taxon>
        <taxon>Clostridiaceae</taxon>
        <taxon>Clostridium</taxon>
    </lineage>
</organism>
<dbReference type="EC" id="2.1.1.33" evidence="7"/>
<comment type="caution">
    <text evidence="7">Lacks conserved residue(s) required for the propagation of feature annotation.</text>
</comment>
<dbReference type="InterPro" id="IPR029063">
    <property type="entry name" value="SAM-dependent_MTases_sf"/>
</dbReference>
<feature type="binding site" evidence="7">
    <location>
        <position position="160"/>
    </location>
    <ligand>
        <name>substrate</name>
    </ligand>
</feature>
<dbReference type="Pfam" id="PF02390">
    <property type="entry name" value="Methyltransf_4"/>
    <property type="match status" value="1"/>
</dbReference>
<dbReference type="SUPFAM" id="SSF53335">
    <property type="entry name" value="S-adenosyl-L-methionine-dependent methyltransferases"/>
    <property type="match status" value="1"/>
</dbReference>
<accession>A0A1S9N3U6</accession>
<dbReference type="UniPathway" id="UPA00989"/>
<comment type="catalytic activity">
    <reaction evidence="1 7">
        <text>guanosine(46) in tRNA + S-adenosyl-L-methionine = N(7)-methylguanosine(46) in tRNA + S-adenosyl-L-homocysteine</text>
        <dbReference type="Rhea" id="RHEA:42708"/>
        <dbReference type="Rhea" id="RHEA-COMP:10188"/>
        <dbReference type="Rhea" id="RHEA-COMP:10189"/>
        <dbReference type="ChEBI" id="CHEBI:57856"/>
        <dbReference type="ChEBI" id="CHEBI:59789"/>
        <dbReference type="ChEBI" id="CHEBI:74269"/>
        <dbReference type="ChEBI" id="CHEBI:74480"/>
        <dbReference type="EC" id="2.1.1.33"/>
    </reaction>
</comment>
<evidence type="ECO:0000313" key="8">
    <source>
        <dbReference type="EMBL" id="OOP72180.1"/>
    </source>
</evidence>
<dbReference type="NCBIfam" id="TIGR00091">
    <property type="entry name" value="tRNA (guanosine(46)-N7)-methyltransferase TrmB"/>
    <property type="match status" value="1"/>
</dbReference>
<comment type="function">
    <text evidence="2 7">Catalyzes the formation of N(7)-methylguanine at position 46 (m7G46) in tRNA.</text>
</comment>
<evidence type="ECO:0000313" key="9">
    <source>
        <dbReference type="Proteomes" id="UP000190959"/>
    </source>
</evidence>
<dbReference type="AlphaFoldDB" id="A0A1S9N3U6"/>
<keyword evidence="3 7" id="KW-0489">Methyltransferase</keyword>
<feature type="binding site" evidence="7">
    <location>
        <position position="124"/>
    </location>
    <ligand>
        <name>S-adenosyl-L-methionine</name>
        <dbReference type="ChEBI" id="CHEBI:59789"/>
    </ligand>
</feature>
<evidence type="ECO:0000256" key="7">
    <source>
        <dbReference type="HAMAP-Rule" id="MF_01057"/>
    </source>
</evidence>
<protein>
    <recommendedName>
        <fullName evidence="7">tRNA (guanine-N(7)-)-methyltransferase</fullName>
        <ecNumber evidence="7">2.1.1.33</ecNumber>
    </recommendedName>
    <alternativeName>
        <fullName evidence="7">tRNA (guanine(46)-N(7))-methyltransferase</fullName>
    </alternativeName>
    <alternativeName>
        <fullName evidence="7">tRNA(m7G46)-methyltransferase</fullName>
    </alternativeName>
</protein>
<dbReference type="InterPro" id="IPR055361">
    <property type="entry name" value="tRNA_methyltr_TrmB_bact"/>
</dbReference>
<keyword evidence="5 7" id="KW-0949">S-adenosyl-L-methionine</keyword>